<evidence type="ECO:0000313" key="1">
    <source>
        <dbReference type="EMBL" id="KAK2729621.1"/>
    </source>
</evidence>
<reference evidence="1" key="1">
    <citation type="submission" date="2023-02" db="EMBL/GenBank/DDBJ databases">
        <title>Colletotrichum kahawae CIFC_Que2 genome sequencing and assembly.</title>
        <authorList>
            <person name="Baroncelli R."/>
        </authorList>
    </citation>
    <scope>NUCLEOTIDE SEQUENCE</scope>
    <source>
        <strain evidence="1">CIFC_Que2</strain>
    </source>
</reference>
<protein>
    <submittedName>
        <fullName evidence="1">Uncharacterized protein</fullName>
    </submittedName>
</protein>
<keyword evidence="2" id="KW-1185">Reference proteome</keyword>
<gene>
    <name evidence="1" type="ORF">CKAH01_02595</name>
</gene>
<dbReference type="AlphaFoldDB" id="A0AAD9XWQ3"/>
<dbReference type="Proteomes" id="UP001281614">
    <property type="component" value="Unassembled WGS sequence"/>
</dbReference>
<evidence type="ECO:0000313" key="2">
    <source>
        <dbReference type="Proteomes" id="UP001281614"/>
    </source>
</evidence>
<name>A0AAD9XWQ3_COLKA</name>
<proteinExistence type="predicted"/>
<organism evidence="1 2">
    <name type="scientific">Colletotrichum kahawae</name>
    <name type="common">Coffee berry disease fungus</name>
    <dbReference type="NCBI Taxonomy" id="34407"/>
    <lineage>
        <taxon>Eukaryota</taxon>
        <taxon>Fungi</taxon>
        <taxon>Dikarya</taxon>
        <taxon>Ascomycota</taxon>
        <taxon>Pezizomycotina</taxon>
        <taxon>Sordariomycetes</taxon>
        <taxon>Hypocreomycetidae</taxon>
        <taxon>Glomerellales</taxon>
        <taxon>Glomerellaceae</taxon>
        <taxon>Colletotrichum</taxon>
        <taxon>Colletotrichum gloeosporioides species complex</taxon>
    </lineage>
</organism>
<accession>A0AAD9XWQ3</accession>
<comment type="caution">
    <text evidence="1">The sequence shown here is derived from an EMBL/GenBank/DDBJ whole genome shotgun (WGS) entry which is preliminary data.</text>
</comment>
<sequence length="66" mass="7418">MFASQHRESYTDFRIDEVKDSYKFLRHEGPNGVPPRSSQSAITTCTSRCTAIGLESKVTAFCCSLR</sequence>
<dbReference type="EMBL" id="VYYT01000776">
    <property type="protein sequence ID" value="KAK2729621.1"/>
    <property type="molecule type" value="Genomic_DNA"/>
</dbReference>